<evidence type="ECO:0000313" key="3">
    <source>
        <dbReference type="EMBL" id="CAF1265434.1"/>
    </source>
</evidence>
<evidence type="ECO:0000313" key="5">
    <source>
        <dbReference type="Proteomes" id="UP000663870"/>
    </source>
</evidence>
<feature type="transmembrane region" description="Helical" evidence="1">
    <location>
        <begin position="116"/>
        <end position="141"/>
    </location>
</feature>
<dbReference type="EMBL" id="CAJNOL010001015">
    <property type="protein sequence ID" value="CAF1265434.1"/>
    <property type="molecule type" value="Genomic_DNA"/>
</dbReference>
<organism evidence="2 4">
    <name type="scientific">Rotaria sordida</name>
    <dbReference type="NCBI Taxonomy" id="392033"/>
    <lineage>
        <taxon>Eukaryota</taxon>
        <taxon>Metazoa</taxon>
        <taxon>Spiralia</taxon>
        <taxon>Gnathifera</taxon>
        <taxon>Rotifera</taxon>
        <taxon>Eurotatoria</taxon>
        <taxon>Bdelloidea</taxon>
        <taxon>Philodinida</taxon>
        <taxon>Philodinidae</taxon>
        <taxon>Rotaria</taxon>
    </lineage>
</organism>
<keyword evidence="1" id="KW-1133">Transmembrane helix</keyword>
<comment type="caution">
    <text evidence="2">The sequence shown here is derived from an EMBL/GenBank/DDBJ whole genome shotgun (WGS) entry which is preliminary data.</text>
</comment>
<feature type="transmembrane region" description="Helical" evidence="1">
    <location>
        <begin position="89"/>
        <end position="109"/>
    </location>
</feature>
<proteinExistence type="predicted"/>
<protein>
    <submittedName>
        <fullName evidence="2">Uncharacterized protein</fullName>
    </submittedName>
</protein>
<feature type="transmembrane region" description="Helical" evidence="1">
    <location>
        <begin position="161"/>
        <end position="184"/>
    </location>
</feature>
<sequence>MHPHKRPLSYIYTTSPYTIPSFETVSSQPVLLDVNWYNSWPSTRSIIISVTMLICSSTIIGLDIANIAIEGNKQNETSKLGSGTATVGAGIWSGSISFVAAIFIIIIIFMGNKRIAATFALLAVILAFFFTIVLIGLAGNSVQNNLSKTERTSAEEVQHKLLIAILSIALFIMILCIIFFAMYIKVLLSSSVRKITVR</sequence>
<gene>
    <name evidence="3" type="ORF">JXQ802_LOCUS27711</name>
    <name evidence="2" type="ORF">PYM288_LOCUS18461</name>
</gene>
<keyword evidence="1" id="KW-0472">Membrane</keyword>
<name>A0A814MBY6_9BILA</name>
<evidence type="ECO:0000256" key="1">
    <source>
        <dbReference type="SAM" id="Phobius"/>
    </source>
</evidence>
<dbReference type="EMBL" id="CAJNOH010000568">
    <property type="protein sequence ID" value="CAF1076850.1"/>
    <property type="molecule type" value="Genomic_DNA"/>
</dbReference>
<keyword evidence="1" id="KW-0812">Transmembrane</keyword>
<evidence type="ECO:0000313" key="4">
    <source>
        <dbReference type="Proteomes" id="UP000663854"/>
    </source>
</evidence>
<reference evidence="2" key="1">
    <citation type="submission" date="2021-02" db="EMBL/GenBank/DDBJ databases">
        <authorList>
            <person name="Nowell W R."/>
        </authorList>
    </citation>
    <scope>NUCLEOTIDE SEQUENCE</scope>
</reference>
<dbReference type="AlphaFoldDB" id="A0A814MBY6"/>
<keyword evidence="5" id="KW-1185">Reference proteome</keyword>
<dbReference type="Proteomes" id="UP000663870">
    <property type="component" value="Unassembled WGS sequence"/>
</dbReference>
<evidence type="ECO:0000313" key="2">
    <source>
        <dbReference type="EMBL" id="CAF1076850.1"/>
    </source>
</evidence>
<feature type="transmembrane region" description="Helical" evidence="1">
    <location>
        <begin position="46"/>
        <end position="69"/>
    </location>
</feature>
<accession>A0A814MBY6</accession>
<dbReference type="Proteomes" id="UP000663854">
    <property type="component" value="Unassembled WGS sequence"/>
</dbReference>